<accession>A0ABU3PR95</accession>
<proteinExistence type="predicted"/>
<sequence length="226" mass="23751">MTEVSFTRLFAQALQGSPCEVVGYAEGVDPTGPAGEADAASPGDPLPVEEWRRPAQKSDLLVLDLCEGVTVDVGCGPGRMAAALAARGHDVLAMDVVPEAASSARSSTVAAVQADVFDALPHEGRWTTVLLADGNVGIGGDPAALLGRVRELLERRGRVVVDLAPPGVGLSTTWARLRCGDDISRPFRWSVVGADVIEELAAATGFELRTLQVTADDRWTAVLVRR</sequence>
<keyword evidence="3" id="KW-0489">Methyltransferase</keyword>
<comment type="caution">
    <text evidence="3">The sequence shown here is derived from an EMBL/GenBank/DDBJ whole genome shotgun (WGS) entry which is preliminary data.</text>
</comment>
<dbReference type="SUPFAM" id="SSF53335">
    <property type="entry name" value="S-adenosyl-L-methionine-dependent methyltransferases"/>
    <property type="match status" value="1"/>
</dbReference>
<evidence type="ECO:0000313" key="4">
    <source>
        <dbReference type="Proteomes" id="UP001268542"/>
    </source>
</evidence>
<evidence type="ECO:0000259" key="2">
    <source>
        <dbReference type="Pfam" id="PF13649"/>
    </source>
</evidence>
<dbReference type="Gene3D" id="3.40.50.150">
    <property type="entry name" value="Vaccinia Virus protein VP39"/>
    <property type="match status" value="1"/>
</dbReference>
<name>A0ABU3PR95_9ACTN</name>
<evidence type="ECO:0000313" key="3">
    <source>
        <dbReference type="EMBL" id="MDT9591752.1"/>
    </source>
</evidence>
<feature type="domain" description="Methyltransferase" evidence="2">
    <location>
        <begin position="71"/>
        <end position="157"/>
    </location>
</feature>
<dbReference type="EMBL" id="JAVYII010000001">
    <property type="protein sequence ID" value="MDT9591752.1"/>
    <property type="molecule type" value="Genomic_DNA"/>
</dbReference>
<dbReference type="Proteomes" id="UP001268542">
    <property type="component" value="Unassembled WGS sequence"/>
</dbReference>
<dbReference type="RefSeq" id="WP_315730770.1">
    <property type="nucleotide sequence ID" value="NZ_JAVYII010000001.1"/>
</dbReference>
<protein>
    <submittedName>
        <fullName evidence="3">Class I SAM-dependent methyltransferase</fullName>
        <ecNumber evidence="3">2.1.1.-</ecNumber>
    </submittedName>
</protein>
<dbReference type="EC" id="2.1.1.-" evidence="3"/>
<dbReference type="GO" id="GO:0032259">
    <property type="term" value="P:methylation"/>
    <property type="evidence" value="ECO:0007669"/>
    <property type="project" value="UniProtKB-KW"/>
</dbReference>
<dbReference type="Pfam" id="PF13649">
    <property type="entry name" value="Methyltransf_25"/>
    <property type="match status" value="1"/>
</dbReference>
<dbReference type="InterPro" id="IPR041698">
    <property type="entry name" value="Methyltransf_25"/>
</dbReference>
<dbReference type="InterPro" id="IPR029063">
    <property type="entry name" value="SAM-dependent_MTases_sf"/>
</dbReference>
<keyword evidence="4" id="KW-1185">Reference proteome</keyword>
<keyword evidence="3" id="KW-0808">Transferase</keyword>
<evidence type="ECO:0000256" key="1">
    <source>
        <dbReference type="SAM" id="MobiDB-lite"/>
    </source>
</evidence>
<organism evidence="3 4">
    <name type="scientific">Nocardioides imazamoxiresistens</name>
    <dbReference type="NCBI Taxonomy" id="3231893"/>
    <lineage>
        <taxon>Bacteria</taxon>
        <taxon>Bacillati</taxon>
        <taxon>Actinomycetota</taxon>
        <taxon>Actinomycetes</taxon>
        <taxon>Propionibacteriales</taxon>
        <taxon>Nocardioidaceae</taxon>
        <taxon>Nocardioides</taxon>
    </lineage>
</organism>
<reference evidence="3 4" key="1">
    <citation type="submission" date="2023-08" db="EMBL/GenBank/DDBJ databases">
        <title>Nocardioides seae sp. nov., a bacterium isolated from a soil.</title>
        <authorList>
            <person name="Wang X."/>
        </authorList>
    </citation>
    <scope>NUCLEOTIDE SEQUENCE [LARGE SCALE GENOMIC DNA]</scope>
    <source>
        <strain evidence="3 4">YZH12</strain>
    </source>
</reference>
<feature type="region of interest" description="Disordered" evidence="1">
    <location>
        <begin position="25"/>
        <end position="46"/>
    </location>
</feature>
<gene>
    <name evidence="3" type="ORF">RDV89_01640</name>
</gene>
<dbReference type="GO" id="GO:0008168">
    <property type="term" value="F:methyltransferase activity"/>
    <property type="evidence" value="ECO:0007669"/>
    <property type="project" value="UniProtKB-KW"/>
</dbReference>
<dbReference type="CDD" id="cd02440">
    <property type="entry name" value="AdoMet_MTases"/>
    <property type="match status" value="1"/>
</dbReference>